<accession>A0A225E607</accession>
<evidence type="ECO:0000256" key="1">
    <source>
        <dbReference type="ARBA" id="ARBA00004651"/>
    </source>
</evidence>
<comment type="similarity">
    <text evidence="2">Belongs to the VirD4/TraG family.</text>
</comment>
<evidence type="ECO:0000256" key="6">
    <source>
        <dbReference type="ARBA" id="ARBA00023136"/>
    </source>
</evidence>
<evidence type="ECO:0000256" key="5">
    <source>
        <dbReference type="ARBA" id="ARBA00022989"/>
    </source>
</evidence>
<dbReference type="Proteomes" id="UP000214646">
    <property type="component" value="Unassembled WGS sequence"/>
</dbReference>
<proteinExistence type="inferred from homology"/>
<name>A0A225E607_9BACT</name>
<dbReference type="CDD" id="cd01127">
    <property type="entry name" value="TrwB_TraG_TraD_VirD4"/>
    <property type="match status" value="1"/>
</dbReference>
<evidence type="ECO:0000256" key="8">
    <source>
        <dbReference type="SAM" id="Phobius"/>
    </source>
</evidence>
<feature type="region of interest" description="Disordered" evidence="7">
    <location>
        <begin position="470"/>
        <end position="500"/>
    </location>
</feature>
<feature type="transmembrane region" description="Helical" evidence="8">
    <location>
        <begin position="12"/>
        <end position="41"/>
    </location>
</feature>
<sequence>MHKLTRVVLITALAVGCYGLAIFVALTAPWSIVVLMILALVAQVRQRRQWHLTAHGTARVAEPDELRRAGMIGAREGMILGRLPETPYRLLPAMRAVFDPKVRSRAACLQFLPPRRGHGLRDGTDWVRLNHAVHSVVFAPTGAGKGVSCILPFLFDSPESCVVLDFKGENAKLTARHRSRRFRHRTVLLDPFRIITPRPDTLNPLNEIRKGSRTAPDDIRSLAAELIVRTGQEKDPHWNDAAEMWAAGLMACVVHHAPSDDRSLQTFRGLFEPSKMETAIKLLSASDDEFVARMGHQLDHFEDRELSSALTTTSRHLRFLDTPAVAESTRSSSFDPAELRRGRMTIYLVLPPEHMQACMGLLRLWVGTLMRVIVRGGLNEENKVHFVLDEAASLGHGMNSLKDAVDKYRAYGIRCQFYYQSMGQLKLCWPEDQGQTLLSNTSQVFFAVNDLPTAEYVSNRLGSATIPVASGGSTTGRSRSSTFGGQGGVSWNTGTSSGRNDNWSQIGRKLLTPDECINLDPRTAITFTPGVPPVVTRLVRYFEEGGLTRPPGLIRHGVLAFTTFARALILLFFAAVFALMMTAETNGQVERATPRPLPASTGPQAPVGPFLPVEKKGRNVFIISPAPKGR</sequence>
<evidence type="ECO:0000313" key="9">
    <source>
        <dbReference type="EMBL" id="OWK45546.1"/>
    </source>
</evidence>
<gene>
    <name evidence="9" type="ORF">FRUB_01877</name>
</gene>
<protein>
    <submittedName>
        <fullName evidence="9">Conjugal transfer coupling protein TraG</fullName>
    </submittedName>
</protein>
<dbReference type="PANTHER" id="PTHR37937">
    <property type="entry name" value="CONJUGATIVE TRANSFER: DNA TRANSPORT"/>
    <property type="match status" value="1"/>
</dbReference>
<dbReference type="GO" id="GO:0005886">
    <property type="term" value="C:plasma membrane"/>
    <property type="evidence" value="ECO:0007669"/>
    <property type="project" value="UniProtKB-SubCell"/>
</dbReference>
<feature type="transmembrane region" description="Helical" evidence="8">
    <location>
        <begin position="558"/>
        <end position="581"/>
    </location>
</feature>
<dbReference type="PROSITE" id="PS51257">
    <property type="entry name" value="PROKAR_LIPOPROTEIN"/>
    <property type="match status" value="1"/>
</dbReference>
<organism evidence="9 10">
    <name type="scientific">Fimbriiglobus ruber</name>
    <dbReference type="NCBI Taxonomy" id="1908690"/>
    <lineage>
        <taxon>Bacteria</taxon>
        <taxon>Pseudomonadati</taxon>
        <taxon>Planctomycetota</taxon>
        <taxon>Planctomycetia</taxon>
        <taxon>Gemmatales</taxon>
        <taxon>Gemmataceae</taxon>
        <taxon>Fimbriiglobus</taxon>
    </lineage>
</organism>
<reference evidence="10" key="1">
    <citation type="submission" date="2017-06" db="EMBL/GenBank/DDBJ databases">
        <title>Genome analysis of Fimbriiglobus ruber SP5, the first member of the order Planctomycetales with confirmed chitinolytic capability.</title>
        <authorList>
            <person name="Ravin N.V."/>
            <person name="Rakitin A.L."/>
            <person name="Ivanova A.A."/>
            <person name="Beletsky A.V."/>
            <person name="Kulichevskaya I.S."/>
            <person name="Mardanov A.V."/>
            <person name="Dedysh S.N."/>
        </authorList>
    </citation>
    <scope>NUCLEOTIDE SEQUENCE [LARGE SCALE GENOMIC DNA]</scope>
    <source>
        <strain evidence="10">SP5</strain>
    </source>
</reference>
<dbReference type="Pfam" id="PF02534">
    <property type="entry name" value="T4SS-DNA_transf"/>
    <property type="match status" value="1"/>
</dbReference>
<dbReference type="SUPFAM" id="SSF52540">
    <property type="entry name" value="P-loop containing nucleoside triphosphate hydrolases"/>
    <property type="match status" value="1"/>
</dbReference>
<keyword evidence="3" id="KW-1003">Cell membrane</keyword>
<keyword evidence="5 8" id="KW-1133">Transmembrane helix</keyword>
<feature type="compositionally biased region" description="Polar residues" evidence="7">
    <location>
        <begin position="489"/>
        <end position="500"/>
    </location>
</feature>
<feature type="compositionally biased region" description="Low complexity" evidence="7">
    <location>
        <begin position="470"/>
        <end position="483"/>
    </location>
</feature>
<evidence type="ECO:0000256" key="2">
    <source>
        <dbReference type="ARBA" id="ARBA00008806"/>
    </source>
</evidence>
<evidence type="ECO:0000256" key="4">
    <source>
        <dbReference type="ARBA" id="ARBA00022692"/>
    </source>
</evidence>
<dbReference type="InterPro" id="IPR027417">
    <property type="entry name" value="P-loop_NTPase"/>
</dbReference>
<dbReference type="AlphaFoldDB" id="A0A225E607"/>
<keyword evidence="4 8" id="KW-0812">Transmembrane</keyword>
<comment type="subcellular location">
    <subcellularLocation>
        <location evidence="1">Cell membrane</location>
        <topology evidence="1">Multi-pass membrane protein</topology>
    </subcellularLocation>
</comment>
<evidence type="ECO:0000256" key="3">
    <source>
        <dbReference type="ARBA" id="ARBA00022475"/>
    </source>
</evidence>
<keyword evidence="6 8" id="KW-0472">Membrane</keyword>
<comment type="caution">
    <text evidence="9">The sequence shown here is derived from an EMBL/GenBank/DDBJ whole genome shotgun (WGS) entry which is preliminary data.</text>
</comment>
<dbReference type="EMBL" id="NIDE01000002">
    <property type="protein sequence ID" value="OWK45546.1"/>
    <property type="molecule type" value="Genomic_DNA"/>
</dbReference>
<dbReference type="Gene3D" id="3.40.50.300">
    <property type="entry name" value="P-loop containing nucleotide triphosphate hydrolases"/>
    <property type="match status" value="1"/>
</dbReference>
<keyword evidence="10" id="KW-1185">Reference proteome</keyword>
<evidence type="ECO:0000256" key="7">
    <source>
        <dbReference type="SAM" id="MobiDB-lite"/>
    </source>
</evidence>
<dbReference type="InterPro" id="IPR051539">
    <property type="entry name" value="T4SS-coupling_protein"/>
</dbReference>
<evidence type="ECO:0000313" key="10">
    <source>
        <dbReference type="Proteomes" id="UP000214646"/>
    </source>
</evidence>
<dbReference type="PANTHER" id="PTHR37937:SF1">
    <property type="entry name" value="CONJUGATIVE TRANSFER: DNA TRANSPORT"/>
    <property type="match status" value="1"/>
</dbReference>
<dbReference type="InterPro" id="IPR003688">
    <property type="entry name" value="TraG/VirD4"/>
</dbReference>